<protein>
    <submittedName>
        <fullName evidence="1">Uncharacterized protein</fullName>
    </submittedName>
</protein>
<evidence type="ECO:0000313" key="2">
    <source>
        <dbReference type="Proteomes" id="UP000249748"/>
    </source>
</evidence>
<evidence type="ECO:0000313" key="1">
    <source>
        <dbReference type="EMBL" id="RAK90403.1"/>
    </source>
</evidence>
<keyword evidence="2" id="KW-1185">Reference proteome</keyword>
<dbReference type="Proteomes" id="UP000249748">
    <property type="component" value="Unassembled WGS sequence"/>
</dbReference>
<accession>A0ACD1IIG8</accession>
<sequence length="275" mass="30091">MHIHCSQESLVTGSRTPVSYAELCLSFPQSGKLWAAKTAAQWLRTYIQMQSFEKTFQQAGLREYLANPSLLQTISPLYDSNLARLIVLHAVGSMVKDHLQSKGLLLPGILDTPGDFLLADESFQNRDPKKPKLYCHSWNDGAKAVRHGRQYGMQANLFASLCLCIYGTMAQMPSSSNLSSGLGSGGNFQIDGPDSPVIQRWIILGSGTPMLGSVTSASTFYGGMPLGATRSILLRVRDLLYVKASQKSLLPLVTGICDLLCALSITKQREPRCLY</sequence>
<dbReference type="EMBL" id="KZ824545">
    <property type="protein sequence ID" value="RAK90403.1"/>
    <property type="molecule type" value="Genomic_DNA"/>
</dbReference>
<proteinExistence type="predicted"/>
<organism evidence="1 2">
    <name type="scientific">Aspergillus costaricaensis CBS 115574</name>
    <dbReference type="NCBI Taxonomy" id="1448317"/>
    <lineage>
        <taxon>Eukaryota</taxon>
        <taxon>Fungi</taxon>
        <taxon>Dikarya</taxon>
        <taxon>Ascomycota</taxon>
        <taxon>Pezizomycotina</taxon>
        <taxon>Eurotiomycetes</taxon>
        <taxon>Eurotiomycetidae</taxon>
        <taxon>Eurotiales</taxon>
        <taxon>Aspergillaceae</taxon>
        <taxon>Aspergillus</taxon>
        <taxon>Aspergillus subgen. Circumdati</taxon>
    </lineage>
</organism>
<gene>
    <name evidence="1" type="ORF">BO79DRAFT_227314</name>
</gene>
<reference evidence="1" key="1">
    <citation type="submission" date="2018-02" db="EMBL/GenBank/DDBJ databases">
        <title>The genomes of Aspergillus section Nigri reveals drivers in fungal speciation.</title>
        <authorList>
            <consortium name="DOE Joint Genome Institute"/>
            <person name="Vesth T.C."/>
            <person name="Nybo J."/>
            <person name="Theobald S."/>
            <person name="Brandl J."/>
            <person name="Frisvad J.C."/>
            <person name="Nielsen K.F."/>
            <person name="Lyhne E.K."/>
            <person name="Kogle M.E."/>
            <person name="Kuo A."/>
            <person name="Riley R."/>
            <person name="Clum A."/>
            <person name="Nolan M."/>
            <person name="Lipzen A."/>
            <person name="Salamov A."/>
            <person name="Henrissat B."/>
            <person name="Wiebenga A."/>
            <person name="De vries R.P."/>
            <person name="Grigoriev I.V."/>
            <person name="Mortensen U.H."/>
            <person name="Andersen M.R."/>
            <person name="Baker S.E."/>
        </authorList>
    </citation>
    <scope>NUCLEOTIDE SEQUENCE</scope>
    <source>
        <strain evidence="1">CBS 115574</strain>
    </source>
</reference>
<name>A0ACD1IIG8_9EURO</name>